<evidence type="ECO:0000313" key="8">
    <source>
        <dbReference type="Proteomes" id="UP000282185"/>
    </source>
</evidence>
<gene>
    <name evidence="5" type="ORF">DWV08_14560</name>
    <name evidence="6" type="ORF">DXU92_09175</name>
</gene>
<dbReference type="Pfam" id="PF22725">
    <property type="entry name" value="GFO_IDH_MocA_C3"/>
    <property type="match status" value="1"/>
</dbReference>
<dbReference type="InterPro" id="IPR000683">
    <property type="entry name" value="Gfo/Idh/MocA-like_OxRdtase_N"/>
</dbReference>
<evidence type="ECO:0000259" key="4">
    <source>
        <dbReference type="Pfam" id="PF22725"/>
    </source>
</evidence>
<dbReference type="AlphaFoldDB" id="A0A345YS07"/>
<evidence type="ECO:0000313" key="7">
    <source>
        <dbReference type="Proteomes" id="UP000254236"/>
    </source>
</evidence>
<dbReference type="SUPFAM" id="SSF55347">
    <property type="entry name" value="Glyceraldehyde-3-phosphate dehydrogenase-like, C-terminal domain"/>
    <property type="match status" value="1"/>
</dbReference>
<feature type="domain" description="Gfo/Idh/MocA-like oxidoreductase N-terminal" evidence="3">
    <location>
        <begin position="7"/>
        <end position="127"/>
    </location>
</feature>
<evidence type="ECO:0000256" key="1">
    <source>
        <dbReference type="ARBA" id="ARBA00023002"/>
    </source>
</evidence>
<reference evidence="6 8" key="2">
    <citation type="submission" date="2018-08" db="EMBL/GenBank/DDBJ databases">
        <title>Brachybacterium saurashtrense DSM 23186.</title>
        <authorList>
            <person name="Li Y."/>
        </authorList>
    </citation>
    <scope>NUCLEOTIDE SEQUENCE [LARGE SCALE GENOMIC DNA]</scope>
    <source>
        <strain evidence="6 8">DSM 23186</strain>
    </source>
</reference>
<organism evidence="6 8">
    <name type="scientific">Brachybacterium saurashtrense</name>
    <dbReference type="NCBI Taxonomy" id="556288"/>
    <lineage>
        <taxon>Bacteria</taxon>
        <taxon>Bacillati</taxon>
        <taxon>Actinomycetota</taxon>
        <taxon>Actinomycetes</taxon>
        <taxon>Micrococcales</taxon>
        <taxon>Dermabacteraceae</taxon>
        <taxon>Brachybacterium</taxon>
    </lineage>
</organism>
<dbReference type="OrthoDB" id="9792085at2"/>
<evidence type="ECO:0000313" key="5">
    <source>
        <dbReference type="EMBL" id="AXK46709.1"/>
    </source>
</evidence>
<dbReference type="RefSeq" id="WP_115414456.1">
    <property type="nucleotide sequence ID" value="NZ_CP031356.1"/>
</dbReference>
<dbReference type="Pfam" id="PF01408">
    <property type="entry name" value="GFO_IDH_MocA"/>
    <property type="match status" value="1"/>
</dbReference>
<feature type="domain" description="GFO/IDH/MocA-like oxidoreductase" evidence="4">
    <location>
        <begin position="144"/>
        <end position="290"/>
    </location>
</feature>
<dbReference type="Gene3D" id="3.40.50.720">
    <property type="entry name" value="NAD(P)-binding Rossmann-like Domain"/>
    <property type="match status" value="1"/>
</dbReference>
<evidence type="ECO:0000256" key="2">
    <source>
        <dbReference type="ARBA" id="ARBA00023027"/>
    </source>
</evidence>
<dbReference type="Proteomes" id="UP000282185">
    <property type="component" value="Unassembled WGS sequence"/>
</dbReference>
<dbReference type="EMBL" id="CP031356">
    <property type="protein sequence ID" value="AXK46709.1"/>
    <property type="molecule type" value="Genomic_DNA"/>
</dbReference>
<dbReference type="GO" id="GO:0000166">
    <property type="term" value="F:nucleotide binding"/>
    <property type="evidence" value="ECO:0007669"/>
    <property type="project" value="InterPro"/>
</dbReference>
<name>A0A345YS07_9MICO</name>
<keyword evidence="2" id="KW-0520">NAD</keyword>
<dbReference type="PANTHER" id="PTHR43818">
    <property type="entry name" value="BCDNA.GH03377"/>
    <property type="match status" value="1"/>
</dbReference>
<proteinExistence type="predicted"/>
<dbReference type="EMBL" id="QSWH01000004">
    <property type="protein sequence ID" value="RRR22423.1"/>
    <property type="molecule type" value="Genomic_DNA"/>
</dbReference>
<evidence type="ECO:0000259" key="3">
    <source>
        <dbReference type="Pfam" id="PF01408"/>
    </source>
</evidence>
<dbReference type="InterPro" id="IPR036291">
    <property type="entry name" value="NAD(P)-bd_dom_sf"/>
</dbReference>
<dbReference type="SUPFAM" id="SSF51735">
    <property type="entry name" value="NAD(P)-binding Rossmann-fold domains"/>
    <property type="match status" value="1"/>
</dbReference>
<keyword evidence="7" id="KW-1185">Reference proteome</keyword>
<dbReference type="InterPro" id="IPR055170">
    <property type="entry name" value="GFO_IDH_MocA-like_dom"/>
</dbReference>
<reference evidence="5 7" key="1">
    <citation type="submission" date="2018-07" db="EMBL/GenBank/DDBJ databases">
        <title>Brachybacterium saurashtrense DSM 23186 genome sequence.</title>
        <authorList>
            <person name="Guo L."/>
        </authorList>
    </citation>
    <scope>NUCLEOTIDE SEQUENCE [LARGE SCALE GENOMIC DNA]</scope>
    <source>
        <strain evidence="5 7">DSM 23186</strain>
    </source>
</reference>
<dbReference type="InterPro" id="IPR050463">
    <property type="entry name" value="Gfo/Idh/MocA_oxidrdct_glycsds"/>
</dbReference>
<evidence type="ECO:0000313" key="6">
    <source>
        <dbReference type="EMBL" id="RRR22423.1"/>
    </source>
</evidence>
<dbReference type="GO" id="GO:0016491">
    <property type="term" value="F:oxidoreductase activity"/>
    <property type="evidence" value="ECO:0007669"/>
    <property type="project" value="UniProtKB-KW"/>
</dbReference>
<dbReference type="Proteomes" id="UP000254236">
    <property type="component" value="Chromosome"/>
</dbReference>
<dbReference type="Gene3D" id="3.30.360.10">
    <property type="entry name" value="Dihydrodipicolinate Reductase, domain 2"/>
    <property type="match status" value="1"/>
</dbReference>
<accession>A0A345YS07</accession>
<dbReference type="PANTHER" id="PTHR43818:SF11">
    <property type="entry name" value="BCDNA.GH03377"/>
    <property type="match status" value="1"/>
</dbReference>
<protein>
    <submittedName>
        <fullName evidence="6">Gfo/Idh/MocA family oxidoreductase</fullName>
    </submittedName>
</protein>
<sequence length="397" mass="41260">MATTPLSVAVIGAGMAGRTHANAWRQAGTVYDLGLPPVRLAAIADAHLPFAEDAAAHYGYEKAVGDWRDVAEDDSIDIVSIVVGNALHREIAEAMAAAGKHVLCEKPLAGTLEDAAAMAELEQRHPDLALATGYTFRRNAGIAMLAKLAAEGALGTIAHLDARYWTDYGADENVPMAWRYKGPMGSGALGDVGSHLVDSAELILGPLVEVSGAQLVQTITERPVASDAVAGGRGVTANADAPKEPVENDDVATFTARFASGAAGTFSVSRVAQGLPNYKALTVLGTGGTASWSLDRTGEIQVADRTSPEGLGGLRQVLVNPEFPYFANGSSMAFGGVGLNQIEQFTYQAHAFLQQVAGITENALPRCASFADGYRQMRILDAVARSAAAGGAAITLD</sequence>
<keyword evidence="1" id="KW-0560">Oxidoreductase</keyword>
<dbReference type="KEGG" id="bsau:DWV08_14560"/>